<evidence type="ECO:0000313" key="2">
    <source>
        <dbReference type="EMBL" id="KAJ1113779.1"/>
    </source>
</evidence>
<proteinExistence type="predicted"/>
<dbReference type="EMBL" id="JANPWB010000012">
    <property type="protein sequence ID" value="KAJ1113779.1"/>
    <property type="molecule type" value="Genomic_DNA"/>
</dbReference>
<keyword evidence="3" id="KW-1185">Reference proteome</keyword>
<evidence type="ECO:0000313" key="3">
    <source>
        <dbReference type="Proteomes" id="UP001066276"/>
    </source>
</evidence>
<name>A0AAV7NGF9_PLEWA</name>
<feature type="region of interest" description="Disordered" evidence="1">
    <location>
        <begin position="1"/>
        <end position="63"/>
    </location>
</feature>
<protein>
    <submittedName>
        <fullName evidence="2">Uncharacterized protein</fullName>
    </submittedName>
</protein>
<sequence length="77" mass="7775">MYLRGTGSGAVRLPEASAGADACSPVPRDKIEDPSAADRVRETTAPRGEEGKPGPCGGCTDQTGIEAMAVGTGRGAW</sequence>
<feature type="compositionally biased region" description="Basic and acidic residues" evidence="1">
    <location>
        <begin position="27"/>
        <end position="52"/>
    </location>
</feature>
<dbReference type="AlphaFoldDB" id="A0AAV7NGF9"/>
<dbReference type="Proteomes" id="UP001066276">
    <property type="component" value="Chromosome 8"/>
</dbReference>
<reference evidence="2" key="1">
    <citation type="journal article" date="2022" name="bioRxiv">
        <title>Sequencing and chromosome-scale assembly of the giantPleurodeles waltlgenome.</title>
        <authorList>
            <person name="Brown T."/>
            <person name="Elewa A."/>
            <person name="Iarovenko S."/>
            <person name="Subramanian E."/>
            <person name="Araus A.J."/>
            <person name="Petzold A."/>
            <person name="Susuki M."/>
            <person name="Suzuki K.-i.T."/>
            <person name="Hayashi T."/>
            <person name="Toyoda A."/>
            <person name="Oliveira C."/>
            <person name="Osipova E."/>
            <person name="Leigh N.D."/>
            <person name="Simon A."/>
            <person name="Yun M.H."/>
        </authorList>
    </citation>
    <scope>NUCLEOTIDE SEQUENCE</scope>
    <source>
        <strain evidence="2">20211129_DDA</strain>
        <tissue evidence="2">Liver</tissue>
    </source>
</reference>
<gene>
    <name evidence="2" type="ORF">NDU88_002021</name>
</gene>
<evidence type="ECO:0000256" key="1">
    <source>
        <dbReference type="SAM" id="MobiDB-lite"/>
    </source>
</evidence>
<organism evidence="2 3">
    <name type="scientific">Pleurodeles waltl</name>
    <name type="common">Iberian ribbed newt</name>
    <dbReference type="NCBI Taxonomy" id="8319"/>
    <lineage>
        <taxon>Eukaryota</taxon>
        <taxon>Metazoa</taxon>
        <taxon>Chordata</taxon>
        <taxon>Craniata</taxon>
        <taxon>Vertebrata</taxon>
        <taxon>Euteleostomi</taxon>
        <taxon>Amphibia</taxon>
        <taxon>Batrachia</taxon>
        <taxon>Caudata</taxon>
        <taxon>Salamandroidea</taxon>
        <taxon>Salamandridae</taxon>
        <taxon>Pleurodelinae</taxon>
        <taxon>Pleurodeles</taxon>
    </lineage>
</organism>
<comment type="caution">
    <text evidence="2">The sequence shown here is derived from an EMBL/GenBank/DDBJ whole genome shotgun (WGS) entry which is preliminary data.</text>
</comment>
<accession>A0AAV7NGF9</accession>